<protein>
    <recommendedName>
        <fullName evidence="3">Tail protein X</fullName>
    </recommendedName>
</protein>
<organism evidence="1 2">
    <name type="scientific">Ectopseudomonas oleovorans</name>
    <name type="common">Pseudomonas oleovorans</name>
    <dbReference type="NCBI Taxonomy" id="301"/>
    <lineage>
        <taxon>Bacteria</taxon>
        <taxon>Pseudomonadati</taxon>
        <taxon>Pseudomonadota</taxon>
        <taxon>Gammaproteobacteria</taxon>
        <taxon>Pseudomonadales</taxon>
        <taxon>Pseudomonadaceae</taxon>
        <taxon>Ectopseudomonas</taxon>
    </lineage>
</organism>
<evidence type="ECO:0000313" key="1">
    <source>
        <dbReference type="EMBL" id="RRW38524.1"/>
    </source>
</evidence>
<evidence type="ECO:0008006" key="3">
    <source>
        <dbReference type="Google" id="ProtNLM"/>
    </source>
</evidence>
<dbReference type="AlphaFoldDB" id="A0A427HUB5"/>
<dbReference type="Pfam" id="PF05489">
    <property type="entry name" value="Phage_tail_X"/>
    <property type="match status" value="1"/>
</dbReference>
<sequence>MADQYLSHTTREGERWDQLAFTYYGDATRYEPIVRANPQVPLTGALQSGLTLRIPVLDVAPSSEDLPPWFK</sequence>
<dbReference type="Proteomes" id="UP000272833">
    <property type="component" value="Unassembled WGS sequence"/>
</dbReference>
<evidence type="ECO:0000313" key="2">
    <source>
        <dbReference type="Proteomes" id="UP000272833"/>
    </source>
</evidence>
<comment type="caution">
    <text evidence="1">The sequence shown here is derived from an EMBL/GenBank/DDBJ whole genome shotgun (WGS) entry which is preliminary data.</text>
</comment>
<reference evidence="1 2" key="1">
    <citation type="submission" date="2018-10" db="EMBL/GenBank/DDBJ databases">
        <title>Transmission dynamics of multidrug resistant bacteria on intensive care unit surfaces.</title>
        <authorList>
            <person name="D'Souza A.W."/>
            <person name="Potter R.F."/>
            <person name="Wallace M."/>
            <person name="Shupe A."/>
            <person name="Patel S."/>
            <person name="Sun S."/>
            <person name="Gul D."/>
            <person name="Kwon J.H."/>
            <person name="Andleeb S."/>
            <person name="Burnham C.-A.D."/>
            <person name="Dantas G."/>
        </authorList>
    </citation>
    <scope>NUCLEOTIDE SEQUENCE [LARGE SCALE GENOMIC DNA]</scope>
    <source>
        <strain evidence="1 2">PO_271</strain>
    </source>
</reference>
<dbReference type="RefSeq" id="WP_125873637.1">
    <property type="nucleotide sequence ID" value="NZ_RHRS01000006.1"/>
</dbReference>
<proteinExistence type="predicted"/>
<gene>
    <name evidence="1" type="ORF">EGJ44_04065</name>
</gene>
<accession>A0A427HUB5</accession>
<name>A0A427HUB5_ECTOL</name>
<dbReference type="InterPro" id="IPR008861">
    <property type="entry name" value="GpX-like"/>
</dbReference>
<dbReference type="EMBL" id="RHRS01000006">
    <property type="protein sequence ID" value="RRW38524.1"/>
    <property type="molecule type" value="Genomic_DNA"/>
</dbReference>